<keyword evidence="5" id="KW-0813">Transport</keyword>
<proteinExistence type="inferred from homology"/>
<dbReference type="Proteomes" id="UP001216390">
    <property type="component" value="Chromosome"/>
</dbReference>
<dbReference type="AlphaFoldDB" id="A0AAE9Y7A0"/>
<evidence type="ECO:0000256" key="5">
    <source>
        <dbReference type="HAMAP-Rule" id="MF_01456"/>
    </source>
</evidence>
<dbReference type="HAMAP" id="MF_01456">
    <property type="entry name" value="NDH1_NuoK"/>
    <property type="match status" value="1"/>
</dbReference>
<reference evidence="6" key="1">
    <citation type="submission" date="2023-01" db="EMBL/GenBank/DDBJ databases">
        <title>The diversity of Class Acidimicrobiia in South China Sea sediment environments and the proposal of Iamia marina sp. nov., a novel species of the genus Iamia.</title>
        <authorList>
            <person name="He Y."/>
            <person name="Tian X."/>
        </authorList>
    </citation>
    <scope>NUCLEOTIDE SEQUENCE</scope>
    <source>
        <strain evidence="6">DSM 19957</strain>
    </source>
</reference>
<feature type="transmembrane region" description="Helical" evidence="5">
    <location>
        <begin position="62"/>
        <end position="85"/>
    </location>
</feature>
<protein>
    <recommendedName>
        <fullName evidence="5">NADH-quinone oxidoreductase subunit K</fullName>
        <ecNumber evidence="5">7.1.1.-</ecNumber>
    </recommendedName>
    <alternativeName>
        <fullName evidence="5">NADH dehydrogenase I subunit K</fullName>
    </alternativeName>
    <alternativeName>
        <fullName evidence="5">NDH-1 subunit K</fullName>
    </alternativeName>
</protein>
<organism evidence="6 7">
    <name type="scientific">Iamia majanohamensis</name>
    <dbReference type="NCBI Taxonomy" id="467976"/>
    <lineage>
        <taxon>Bacteria</taxon>
        <taxon>Bacillati</taxon>
        <taxon>Actinomycetota</taxon>
        <taxon>Acidimicrobiia</taxon>
        <taxon>Acidimicrobiales</taxon>
        <taxon>Iamiaceae</taxon>
        <taxon>Iamia</taxon>
    </lineage>
</organism>
<keyword evidence="5" id="KW-1278">Translocase</keyword>
<dbReference type="GO" id="GO:0048038">
    <property type="term" value="F:quinone binding"/>
    <property type="evidence" value="ECO:0007669"/>
    <property type="project" value="UniProtKB-KW"/>
</dbReference>
<evidence type="ECO:0000256" key="3">
    <source>
        <dbReference type="ARBA" id="ARBA00022989"/>
    </source>
</evidence>
<keyword evidence="5" id="KW-1003">Cell membrane</keyword>
<comment type="caution">
    <text evidence="5">Lacks conserved residue(s) required for the propagation of feature annotation.</text>
</comment>
<keyword evidence="7" id="KW-1185">Reference proteome</keyword>
<evidence type="ECO:0000256" key="2">
    <source>
        <dbReference type="ARBA" id="ARBA00022692"/>
    </source>
</evidence>
<evidence type="ECO:0000313" key="6">
    <source>
        <dbReference type="EMBL" id="WCO68029.1"/>
    </source>
</evidence>
<name>A0AAE9Y7A0_9ACTN</name>
<dbReference type="GO" id="GO:0042773">
    <property type="term" value="P:ATP synthesis coupled electron transport"/>
    <property type="evidence" value="ECO:0007669"/>
    <property type="project" value="InterPro"/>
</dbReference>
<keyword evidence="3 5" id="KW-1133">Transmembrane helix</keyword>
<keyword evidence="4 5" id="KW-0472">Membrane</keyword>
<comment type="function">
    <text evidence="5">NDH-1 shuttles electrons from NADH, via FMN and iron-sulfur (Fe-S) centers, to quinones in the respiratory chain. The immediate electron acceptor for the enzyme in this species is believed to be a menaquinone. Couples the redox reaction to proton translocation (for every two electrons transferred, four hydrogen ions are translocated across the cytoplasmic membrane), and thus conserves the redox energy in a proton gradient.</text>
</comment>
<evidence type="ECO:0000256" key="1">
    <source>
        <dbReference type="ARBA" id="ARBA00004141"/>
    </source>
</evidence>
<evidence type="ECO:0000313" key="7">
    <source>
        <dbReference type="Proteomes" id="UP001216390"/>
    </source>
</evidence>
<dbReference type="GO" id="GO:0050136">
    <property type="term" value="F:NADH dehydrogenase (quinone) (non-electrogenic) activity"/>
    <property type="evidence" value="ECO:0007669"/>
    <property type="project" value="UniProtKB-UniRule"/>
</dbReference>
<feature type="transmembrane region" description="Helical" evidence="5">
    <location>
        <begin position="33"/>
        <end position="50"/>
    </location>
</feature>
<dbReference type="Gene3D" id="1.10.287.3510">
    <property type="match status" value="1"/>
</dbReference>
<keyword evidence="5" id="KW-0874">Quinone</keyword>
<sequence length="101" mass="10234">MSLVTILLVAGALIGIGVWGALAQQSFVMLMMGIELVVNGVILAAAGFWAETGAGGPKGQVLVIVAMAVMAVEMAIGFALVAAVYRARQADMTEGIGSLRG</sequence>
<dbReference type="RefSeq" id="WP_272737546.1">
    <property type="nucleotide sequence ID" value="NZ_CP116942.1"/>
</dbReference>
<comment type="similarity">
    <text evidence="5">Belongs to the complex I subunit 4L family.</text>
</comment>
<dbReference type="KEGG" id="ima:PO878_04735"/>
<keyword evidence="6" id="KW-0560">Oxidoreductase</keyword>
<dbReference type="Pfam" id="PF00420">
    <property type="entry name" value="Oxidored_q2"/>
    <property type="match status" value="1"/>
</dbReference>
<keyword evidence="5" id="KW-0520">NAD</keyword>
<gene>
    <name evidence="5" type="primary">nuoK</name>
    <name evidence="6" type="ORF">PO878_04735</name>
</gene>
<accession>A0AAE9Y7A0</accession>
<comment type="subcellular location">
    <subcellularLocation>
        <location evidence="5">Cell membrane</location>
        <topology evidence="5">Multi-pass membrane protein</topology>
    </subcellularLocation>
    <subcellularLocation>
        <location evidence="1">Membrane</location>
        <topology evidence="1">Multi-pass membrane protein</topology>
    </subcellularLocation>
</comment>
<dbReference type="EC" id="7.1.1.-" evidence="5"/>
<comment type="catalytic activity">
    <reaction evidence="5">
        <text>a quinone + NADH + 5 H(+)(in) = a quinol + NAD(+) + 4 H(+)(out)</text>
        <dbReference type="Rhea" id="RHEA:57888"/>
        <dbReference type="ChEBI" id="CHEBI:15378"/>
        <dbReference type="ChEBI" id="CHEBI:24646"/>
        <dbReference type="ChEBI" id="CHEBI:57540"/>
        <dbReference type="ChEBI" id="CHEBI:57945"/>
        <dbReference type="ChEBI" id="CHEBI:132124"/>
    </reaction>
</comment>
<comment type="subunit">
    <text evidence="5">NDH-1 is composed of 14 different subunits. Subunits NuoA, H, J, K, L, M, N constitute the membrane sector of the complex.</text>
</comment>
<dbReference type="InterPro" id="IPR039428">
    <property type="entry name" value="NUOK/Mnh_C1-like"/>
</dbReference>
<dbReference type="EMBL" id="CP116942">
    <property type="protein sequence ID" value="WCO68029.1"/>
    <property type="molecule type" value="Genomic_DNA"/>
</dbReference>
<dbReference type="InterPro" id="IPR001133">
    <property type="entry name" value="NADH_UbQ_OxRdtase_chain4L/K"/>
</dbReference>
<evidence type="ECO:0000256" key="4">
    <source>
        <dbReference type="ARBA" id="ARBA00023136"/>
    </source>
</evidence>
<keyword evidence="2 5" id="KW-0812">Transmembrane</keyword>
<dbReference type="GO" id="GO:0005886">
    <property type="term" value="C:plasma membrane"/>
    <property type="evidence" value="ECO:0007669"/>
    <property type="project" value="UniProtKB-SubCell"/>
</dbReference>